<accession>A0A1X0QIJ1</accession>
<dbReference type="PANTHER" id="PTHR43830">
    <property type="entry name" value="PROTEIN PSP1"/>
    <property type="match status" value="1"/>
</dbReference>
<proteinExistence type="predicted"/>
<evidence type="ECO:0000313" key="3">
    <source>
        <dbReference type="Proteomes" id="UP000192501"/>
    </source>
</evidence>
<dbReference type="PANTHER" id="PTHR43830:SF3">
    <property type="entry name" value="PROTEIN PSP1"/>
    <property type="match status" value="1"/>
</dbReference>
<organism evidence="2 3">
    <name type="scientific">Hepatospora eriocheir</name>
    <dbReference type="NCBI Taxonomy" id="1081669"/>
    <lineage>
        <taxon>Eukaryota</taxon>
        <taxon>Fungi</taxon>
        <taxon>Fungi incertae sedis</taxon>
        <taxon>Microsporidia</taxon>
        <taxon>Hepatosporidae</taxon>
        <taxon>Hepatospora</taxon>
    </lineage>
</organism>
<gene>
    <name evidence="2" type="primary">YOM2</name>
    <name evidence="2" type="ORF">A0H76_639</name>
</gene>
<reference evidence="2 3" key="1">
    <citation type="journal article" date="2017" name="Environ. Microbiol.">
        <title>Decay of the glycolytic pathway and adaptation to intranuclear parasitism within Enterocytozoonidae microsporidia.</title>
        <authorList>
            <person name="Wiredu Boakye D."/>
            <person name="Jaroenlak P."/>
            <person name="Prachumwat A."/>
            <person name="Williams T.A."/>
            <person name="Bateman K.S."/>
            <person name="Itsathitphaisarn O."/>
            <person name="Sritunyalucksana K."/>
            <person name="Paszkiewicz K.H."/>
            <person name="Moore K.A."/>
            <person name="Stentiford G.D."/>
            <person name="Williams B.A."/>
        </authorList>
    </citation>
    <scope>NUCLEOTIDE SEQUENCE [LARGE SCALE GENOMIC DNA]</scope>
    <source>
        <strain evidence="3">canceri</strain>
    </source>
</reference>
<dbReference type="VEuPathDB" id="MicrosporidiaDB:HERIO_1830"/>
<dbReference type="EMBL" id="LTAI01000163">
    <property type="protein sequence ID" value="ORD99566.1"/>
    <property type="molecule type" value="Genomic_DNA"/>
</dbReference>
<dbReference type="PROSITE" id="PS51411">
    <property type="entry name" value="PSP1_C"/>
    <property type="match status" value="1"/>
</dbReference>
<evidence type="ECO:0000313" key="2">
    <source>
        <dbReference type="EMBL" id="ORD99566.1"/>
    </source>
</evidence>
<dbReference type="Proteomes" id="UP000192501">
    <property type="component" value="Unassembled WGS sequence"/>
</dbReference>
<comment type="caution">
    <text evidence="2">The sequence shown here is derived from an EMBL/GenBank/DDBJ whole genome shotgun (WGS) entry which is preliminary data.</text>
</comment>
<dbReference type="InterPro" id="IPR047767">
    <property type="entry name" value="PSP1-like"/>
</dbReference>
<dbReference type="InterPro" id="IPR007557">
    <property type="entry name" value="PSP1_C"/>
</dbReference>
<sequence length="287" mass="34077">MRLESETNCDFFLDKQKRKDVWEHTTEGWNTKLENKINTCSDNCYENAVLANKPFQSTDLNQGINCKGDNIIDKSNLMENNNIEEDNIMKIQTSNLILNEIKCTNKTKYMYLLFFISGRTLLGVSREILEVYSKVVVASDRGEDLATVIAEYDSDVNKRDFYKNLIETYNDVYIREGYDENTVMFFKTNYLNNKPIEILRVSRKISPVFLYSDKEKSALKTINQLKEAYKLDVEITKCEYQWDGKRVTVYYRASERIDFRALVRELFKYFKIRIWMCSENRELYKQQ</sequence>
<protein>
    <submittedName>
        <fullName evidence="2">YOM2</fullName>
    </submittedName>
</protein>
<name>A0A1X0QIJ1_9MICR</name>
<feature type="domain" description="PSP1 C-terminal" evidence="1">
    <location>
        <begin position="187"/>
        <end position="279"/>
    </location>
</feature>
<evidence type="ECO:0000259" key="1">
    <source>
        <dbReference type="PROSITE" id="PS51411"/>
    </source>
</evidence>
<dbReference type="VEuPathDB" id="MicrosporidiaDB:A0H76_639"/>
<dbReference type="AlphaFoldDB" id="A0A1X0QIJ1"/>
<dbReference type="Pfam" id="PF04468">
    <property type="entry name" value="PSP1"/>
    <property type="match status" value="1"/>
</dbReference>
<dbReference type="GO" id="GO:0005737">
    <property type="term" value="C:cytoplasm"/>
    <property type="evidence" value="ECO:0007669"/>
    <property type="project" value="TreeGrafter"/>
</dbReference>